<evidence type="ECO:0000256" key="5">
    <source>
        <dbReference type="ARBA" id="ARBA00022932"/>
    </source>
</evidence>
<keyword evidence="2" id="KW-0808">Transferase</keyword>
<dbReference type="SUPFAM" id="SSF89550">
    <property type="entry name" value="PHP domain-like"/>
    <property type="match status" value="1"/>
</dbReference>
<dbReference type="GO" id="GO:0006260">
    <property type="term" value="P:DNA replication"/>
    <property type="evidence" value="ECO:0007669"/>
    <property type="project" value="UniProtKB-KW"/>
</dbReference>
<dbReference type="EMBL" id="QRYQ01000005">
    <property type="protein sequence ID" value="RGU92680.1"/>
    <property type="molecule type" value="Genomic_DNA"/>
</dbReference>
<dbReference type="Pfam" id="PF07733">
    <property type="entry name" value="DNA_pol3_alpha"/>
    <property type="match status" value="1"/>
</dbReference>
<evidence type="ECO:0000259" key="7">
    <source>
        <dbReference type="SMART" id="SM00481"/>
    </source>
</evidence>
<reference evidence="8 9" key="1">
    <citation type="submission" date="2018-08" db="EMBL/GenBank/DDBJ databases">
        <title>A genome reference for cultivated species of the human gut microbiota.</title>
        <authorList>
            <person name="Zou Y."/>
            <person name="Xue W."/>
            <person name="Luo G."/>
        </authorList>
    </citation>
    <scope>NUCLEOTIDE SEQUENCE [LARGE SCALE GENOMIC DNA]</scope>
    <source>
        <strain evidence="8 9">AF15-20</strain>
    </source>
</reference>
<dbReference type="Gene3D" id="1.10.150.870">
    <property type="match status" value="1"/>
</dbReference>
<dbReference type="GO" id="GO:0003887">
    <property type="term" value="F:DNA-directed DNA polymerase activity"/>
    <property type="evidence" value="ECO:0007669"/>
    <property type="project" value="UniProtKB-KW"/>
</dbReference>
<protein>
    <recommendedName>
        <fullName evidence="1">DNA-directed DNA polymerase</fullName>
        <ecNumber evidence="1">2.7.7.7</ecNumber>
    </recommendedName>
</protein>
<dbReference type="InterPro" id="IPR004805">
    <property type="entry name" value="DnaE2/DnaE/PolC"/>
</dbReference>
<dbReference type="Gene3D" id="1.10.10.1600">
    <property type="entry name" value="Bacterial DNA polymerase III alpha subunit, thumb domain"/>
    <property type="match status" value="1"/>
</dbReference>
<keyword evidence="4" id="KW-0235">DNA replication</keyword>
<organism evidence="8 9">
    <name type="scientific">Holdemanella biformis</name>
    <dbReference type="NCBI Taxonomy" id="1735"/>
    <lineage>
        <taxon>Bacteria</taxon>
        <taxon>Bacillati</taxon>
        <taxon>Bacillota</taxon>
        <taxon>Erysipelotrichia</taxon>
        <taxon>Erysipelotrichales</taxon>
        <taxon>Erysipelotrichaceae</taxon>
        <taxon>Holdemanella</taxon>
    </lineage>
</organism>
<feature type="domain" description="Polymerase/histidinol phosphatase N-terminal" evidence="7">
    <location>
        <begin position="2"/>
        <end position="69"/>
    </location>
</feature>
<keyword evidence="5" id="KW-0239">DNA-directed DNA polymerase</keyword>
<dbReference type="InterPro" id="IPR040982">
    <property type="entry name" value="DNA_pol3_finger"/>
</dbReference>
<dbReference type="PANTHER" id="PTHR32294:SF0">
    <property type="entry name" value="DNA POLYMERASE III SUBUNIT ALPHA"/>
    <property type="match status" value="1"/>
</dbReference>
<dbReference type="Pfam" id="PF02811">
    <property type="entry name" value="PHP"/>
    <property type="match status" value="1"/>
</dbReference>
<gene>
    <name evidence="8" type="ORF">DWW32_04505</name>
</gene>
<comment type="catalytic activity">
    <reaction evidence="6">
        <text>DNA(n) + a 2'-deoxyribonucleoside 5'-triphosphate = DNA(n+1) + diphosphate</text>
        <dbReference type="Rhea" id="RHEA:22508"/>
        <dbReference type="Rhea" id="RHEA-COMP:17339"/>
        <dbReference type="Rhea" id="RHEA-COMP:17340"/>
        <dbReference type="ChEBI" id="CHEBI:33019"/>
        <dbReference type="ChEBI" id="CHEBI:61560"/>
        <dbReference type="ChEBI" id="CHEBI:173112"/>
        <dbReference type="EC" id="2.7.7.7"/>
    </reaction>
</comment>
<dbReference type="CDD" id="cd07431">
    <property type="entry name" value="PHP_PolIIIA"/>
    <property type="match status" value="1"/>
</dbReference>
<comment type="caution">
    <text evidence="8">The sequence shown here is derived from an EMBL/GenBank/DDBJ whole genome shotgun (WGS) entry which is preliminary data.</text>
</comment>
<evidence type="ECO:0000256" key="4">
    <source>
        <dbReference type="ARBA" id="ARBA00022705"/>
    </source>
</evidence>
<dbReference type="Proteomes" id="UP000265489">
    <property type="component" value="Unassembled WGS sequence"/>
</dbReference>
<evidence type="ECO:0000313" key="8">
    <source>
        <dbReference type="EMBL" id="RGU92680.1"/>
    </source>
</evidence>
<keyword evidence="3" id="KW-0548">Nucleotidyltransferase</keyword>
<dbReference type="Pfam" id="PF14579">
    <property type="entry name" value="HHH_6"/>
    <property type="match status" value="1"/>
</dbReference>
<dbReference type="NCBIfam" id="TIGR00594">
    <property type="entry name" value="polc"/>
    <property type="match status" value="1"/>
</dbReference>
<dbReference type="InterPro" id="IPR041931">
    <property type="entry name" value="DNA_pol3_alpha_thumb_dom"/>
</dbReference>
<evidence type="ECO:0000256" key="3">
    <source>
        <dbReference type="ARBA" id="ARBA00022695"/>
    </source>
</evidence>
<evidence type="ECO:0000313" key="9">
    <source>
        <dbReference type="Proteomes" id="UP000265489"/>
    </source>
</evidence>
<dbReference type="Gene3D" id="3.20.20.140">
    <property type="entry name" value="Metal-dependent hydrolases"/>
    <property type="match status" value="1"/>
</dbReference>
<dbReference type="PANTHER" id="PTHR32294">
    <property type="entry name" value="DNA POLYMERASE III SUBUNIT ALPHA"/>
    <property type="match status" value="1"/>
</dbReference>
<dbReference type="InterPro" id="IPR004013">
    <property type="entry name" value="PHP_dom"/>
</dbReference>
<dbReference type="SMART" id="SM00481">
    <property type="entry name" value="POLIIIAc"/>
    <property type="match status" value="1"/>
</dbReference>
<evidence type="ECO:0000256" key="2">
    <source>
        <dbReference type="ARBA" id="ARBA00022679"/>
    </source>
</evidence>
<proteinExistence type="predicted"/>
<dbReference type="InterPro" id="IPR003141">
    <property type="entry name" value="Pol/His_phosphatase_N"/>
</dbReference>
<dbReference type="InterPro" id="IPR011708">
    <property type="entry name" value="DNA_pol3_alpha_NTPase_dom"/>
</dbReference>
<dbReference type="InterPro" id="IPR016195">
    <property type="entry name" value="Pol/histidinol_Pase-like"/>
</dbReference>
<name>A0A395WB66_9FIRM</name>
<dbReference type="AlphaFoldDB" id="A0A395WB66"/>
<sequence length="1010" mass="116273">MVHLHMRSSYSLLESPIRLESMILHQKQLGYNHVCLTDHNVMYGTMEFYQLCKKHNVHAIIGLEVDSIYNEEPFHFILLAKNDMGLQNLYKLSSIIKENVSFDEVIKYAKDCVVLTSSDGKDTFSAYIEHQDLEKLSAFVELCKNSFSDFYVSISMNDSGKKRVDNRILKQLDCKCVALSRILYEKSEDVKSLQALRAIAKQTSIENQGLDVQFQRYLRSPQEMEALYDERDLLATEQIARMCNVQMAFQKSKLPVFENKLHIDSSDYLVKLCKKGLEKRLNGNLDAVYMNRLEYELSVIINMGFTDYFLIVWDFIRYARSKDIFVGPGRGSAAGSLVAYCLGITHIDPIQNNLLFERFLNPSRISMPDIDTDFPDDRRDEVIRYVRKLYGQDHVSHIVTFNTLQARQAIRDVGRVMNIPARIVDELSKMLKNTPKITLMQAYNENALFRKRIQSDQKLIELFQMCVSIEGLPRHTSLHAAGIVLSDQPIVNVCPLVSVDGDIQATQFTAEYLEDLGLIKMDFLGIRNLTTIHEIVTNLKEQKHISLDMMKINLKDAKTYQLLSLGNTLGVFQLESSGITSLLQKIQPNKFEDISVVLALYRPGAMQHIDTYIERKKDPSKVVYPHPLLEPILKETYGIMIYQEQVMQTAQVIGGFSLAQADTLRKAMSKKKLDVMQNLKEQFILGARKNRIKDSVSNEIFSIMEQFAGYGFNKSHSYAYSLVAYQMAYLKANYPLYFYQSLLNSVIGSGVKTSQYIYECKRRNIVVNGCDINHSKAFYTIENNSIRMPLQVLKGVGKTIYPTIIEHVPYTDLFDFLAKASMYKINESTIRILIDGGALDCFGYNRATLNENLRKLMDYVNIVRIEDPNDLRFDFSIVSRPGIQRIKENPIQKAQKEQYVYGFYVSEHPVQSLRMHKYPNCIPLLNAVNRDGYMNILVRVASFRTHKTKKGDWMCFMSVEDEAGKMDAVIMPRLYEQQKENIQKDRICLIQGKKDRPTSIVVNRIEWIEV</sequence>
<dbReference type="Pfam" id="PF17657">
    <property type="entry name" value="DNA_pol3_finger"/>
    <property type="match status" value="1"/>
</dbReference>
<dbReference type="CDD" id="cd04485">
    <property type="entry name" value="DnaE_OBF"/>
    <property type="match status" value="1"/>
</dbReference>
<evidence type="ECO:0000256" key="1">
    <source>
        <dbReference type="ARBA" id="ARBA00012417"/>
    </source>
</evidence>
<dbReference type="EC" id="2.7.7.7" evidence="1"/>
<evidence type="ECO:0000256" key="6">
    <source>
        <dbReference type="ARBA" id="ARBA00049244"/>
    </source>
</evidence>
<dbReference type="InterPro" id="IPR029460">
    <property type="entry name" value="DNAPol_HHH"/>
</dbReference>
<dbReference type="RefSeq" id="WP_118324916.1">
    <property type="nucleotide sequence ID" value="NZ_DAWEIE010000020.1"/>
</dbReference>
<accession>A0A395WB66</accession>
<dbReference type="GO" id="GO:0008408">
    <property type="term" value="F:3'-5' exonuclease activity"/>
    <property type="evidence" value="ECO:0007669"/>
    <property type="project" value="InterPro"/>
</dbReference>
<dbReference type="GeneID" id="66579662"/>